<gene>
    <name evidence="15" type="ORF">HPT30_10600</name>
</gene>
<dbReference type="InterPro" id="IPR005467">
    <property type="entry name" value="His_kinase_dom"/>
</dbReference>
<keyword evidence="9" id="KW-0067">ATP-binding</keyword>
<comment type="catalytic activity">
    <reaction evidence="1">
        <text>ATP + protein L-histidine = ADP + protein N-phospho-L-histidine.</text>
        <dbReference type="EC" id="2.7.13.3"/>
    </reaction>
</comment>
<dbReference type="SUPFAM" id="SSF55874">
    <property type="entry name" value="ATPase domain of HSP90 chaperone/DNA topoisomerase II/histidine kinase"/>
    <property type="match status" value="1"/>
</dbReference>
<dbReference type="PRINTS" id="PR00344">
    <property type="entry name" value="BCTRLSENSOR"/>
</dbReference>
<keyword evidence="4" id="KW-1003">Cell membrane</keyword>
<evidence type="ECO:0000259" key="13">
    <source>
        <dbReference type="PROSITE" id="PS50109"/>
    </source>
</evidence>
<evidence type="ECO:0000256" key="9">
    <source>
        <dbReference type="ARBA" id="ARBA00022840"/>
    </source>
</evidence>
<evidence type="ECO:0000256" key="2">
    <source>
        <dbReference type="ARBA" id="ARBA00004651"/>
    </source>
</evidence>
<feature type="domain" description="Histidine kinase" evidence="13">
    <location>
        <begin position="488"/>
        <end position="587"/>
    </location>
</feature>
<dbReference type="EMBL" id="JABWCS010000204">
    <property type="protein sequence ID" value="NUU60795.1"/>
    <property type="molecule type" value="Genomic_DNA"/>
</dbReference>
<evidence type="ECO:0000256" key="4">
    <source>
        <dbReference type="ARBA" id="ARBA00022475"/>
    </source>
</evidence>
<feature type="transmembrane region" description="Helical" evidence="12">
    <location>
        <begin position="12"/>
        <end position="37"/>
    </location>
</feature>
<keyword evidence="8 15" id="KW-0418">Kinase</keyword>
<accession>A0A850EI89</accession>
<keyword evidence="12" id="KW-0812">Transmembrane</keyword>
<dbReference type="Proteomes" id="UP000564806">
    <property type="component" value="Unassembled WGS sequence"/>
</dbReference>
<protein>
    <recommendedName>
        <fullName evidence="3">histidine kinase</fullName>
        <ecNumber evidence="3">2.7.13.3</ecNumber>
    </recommendedName>
</protein>
<evidence type="ECO:0000256" key="1">
    <source>
        <dbReference type="ARBA" id="ARBA00000085"/>
    </source>
</evidence>
<dbReference type="Gene3D" id="3.30.565.10">
    <property type="entry name" value="Histidine kinase-like ATPase, C-terminal domain"/>
    <property type="match status" value="1"/>
</dbReference>
<dbReference type="InterPro" id="IPR010559">
    <property type="entry name" value="Sig_transdc_His_kin_internal"/>
</dbReference>
<keyword evidence="5" id="KW-0597">Phosphoprotein</keyword>
<keyword evidence="11 12" id="KW-0472">Membrane</keyword>
<comment type="caution">
    <text evidence="15">The sequence shown here is derived from an EMBL/GenBank/DDBJ whole genome shotgun (WGS) entry which is preliminary data.</text>
</comment>
<dbReference type="Pfam" id="PF06580">
    <property type="entry name" value="His_kinase"/>
    <property type="match status" value="1"/>
</dbReference>
<keyword evidence="10" id="KW-0902">Two-component regulatory system</keyword>
<dbReference type="InterPro" id="IPR003660">
    <property type="entry name" value="HAMP_dom"/>
</dbReference>
<evidence type="ECO:0000313" key="16">
    <source>
        <dbReference type="Proteomes" id="UP000564806"/>
    </source>
</evidence>
<dbReference type="PROSITE" id="PS50109">
    <property type="entry name" value="HIS_KIN"/>
    <property type="match status" value="1"/>
</dbReference>
<organism evidence="15 16">
    <name type="scientific">Paenibacillus agri</name>
    <dbReference type="NCBI Taxonomy" id="2744309"/>
    <lineage>
        <taxon>Bacteria</taxon>
        <taxon>Bacillati</taxon>
        <taxon>Bacillota</taxon>
        <taxon>Bacilli</taxon>
        <taxon>Bacillales</taxon>
        <taxon>Paenibacillaceae</taxon>
        <taxon>Paenibacillus</taxon>
    </lineage>
</organism>
<dbReference type="PANTHER" id="PTHR34220">
    <property type="entry name" value="SENSOR HISTIDINE KINASE YPDA"/>
    <property type="match status" value="1"/>
</dbReference>
<evidence type="ECO:0000259" key="14">
    <source>
        <dbReference type="PROSITE" id="PS50885"/>
    </source>
</evidence>
<keyword evidence="16" id="KW-1185">Reference proteome</keyword>
<dbReference type="RefSeq" id="WP_175371368.1">
    <property type="nucleotide sequence ID" value="NZ_JABWCS010000204.1"/>
</dbReference>
<dbReference type="GO" id="GO:0005524">
    <property type="term" value="F:ATP binding"/>
    <property type="evidence" value="ECO:0007669"/>
    <property type="project" value="UniProtKB-KW"/>
</dbReference>
<dbReference type="SMART" id="SM00304">
    <property type="entry name" value="HAMP"/>
    <property type="match status" value="1"/>
</dbReference>
<evidence type="ECO:0000256" key="8">
    <source>
        <dbReference type="ARBA" id="ARBA00022777"/>
    </source>
</evidence>
<evidence type="ECO:0000256" key="3">
    <source>
        <dbReference type="ARBA" id="ARBA00012438"/>
    </source>
</evidence>
<name>A0A850EI89_9BACL</name>
<dbReference type="CDD" id="cd06225">
    <property type="entry name" value="HAMP"/>
    <property type="match status" value="1"/>
</dbReference>
<dbReference type="InterPro" id="IPR050640">
    <property type="entry name" value="Bact_2-comp_sensor_kinase"/>
</dbReference>
<dbReference type="PANTHER" id="PTHR34220:SF7">
    <property type="entry name" value="SENSOR HISTIDINE KINASE YPDA"/>
    <property type="match status" value="1"/>
</dbReference>
<reference evidence="15" key="1">
    <citation type="submission" date="2020-06" db="EMBL/GenBank/DDBJ databases">
        <title>Paenibacillus sp. nov., isolated from soil.</title>
        <authorList>
            <person name="Seo Y.L."/>
        </authorList>
    </citation>
    <scope>NUCLEOTIDE SEQUENCE [LARGE SCALE GENOMIC DNA]</scope>
    <source>
        <strain evidence="15">JW14</strain>
    </source>
</reference>
<dbReference type="EC" id="2.7.13.3" evidence="3"/>
<evidence type="ECO:0000313" key="15">
    <source>
        <dbReference type="EMBL" id="NUU60795.1"/>
    </source>
</evidence>
<dbReference type="InterPro" id="IPR003594">
    <property type="entry name" value="HATPase_dom"/>
</dbReference>
<dbReference type="SUPFAM" id="SSF158472">
    <property type="entry name" value="HAMP domain-like"/>
    <property type="match status" value="1"/>
</dbReference>
<comment type="subcellular location">
    <subcellularLocation>
        <location evidence="2">Cell membrane</location>
        <topology evidence="2">Multi-pass membrane protein</topology>
    </subcellularLocation>
</comment>
<dbReference type="Pfam" id="PF02518">
    <property type="entry name" value="HATPase_c"/>
    <property type="match status" value="1"/>
</dbReference>
<feature type="transmembrane region" description="Helical" evidence="12">
    <location>
        <begin position="305"/>
        <end position="324"/>
    </location>
</feature>
<keyword evidence="12" id="KW-1133">Transmembrane helix</keyword>
<evidence type="ECO:0000256" key="7">
    <source>
        <dbReference type="ARBA" id="ARBA00022741"/>
    </source>
</evidence>
<dbReference type="SMART" id="SM00387">
    <property type="entry name" value="HATPase_c"/>
    <property type="match status" value="1"/>
</dbReference>
<dbReference type="AlphaFoldDB" id="A0A850EI89"/>
<dbReference type="GO" id="GO:0000155">
    <property type="term" value="F:phosphorelay sensor kinase activity"/>
    <property type="evidence" value="ECO:0007669"/>
    <property type="project" value="InterPro"/>
</dbReference>
<sequence>MQRRFPSTYMPLGYKLLISYLLLVLTPVIGIGSYAYISSVNTIAEHTRSSLEVTVKQVGNNVDYRLKDLIRSSDEIYADQTLSRYLTGYHSGWEKYNIMSQYILPKLENAASLPNQEVKLSLYVDNPNVSEYYYLSEYYYNDNSTVNTGQGGRKYSLFHSERIQNAPWYQSLDLHFGSAEWKQVDKDRETGSISYLRPLINYDTLQLSGLIKMTVNMKYIFSDVDTGHLGEDSILFIVDDKDHLLFSSSKNQMDPAMLSGAANGDIVKPESFMEIKTPIDNMSASIVAWVPYSSLKKNSEQVRNVTIWICVLILALLFVISIIMSQYFSRRFMKLTASLKSFQEGNFHKRMPIQGNDEFSEIGSAFNDMASTIQRLIDEVYVSNLEKKETELQVLHSQMNPHFLYNTFSSISRMAKLGEIDKLHEIVRALARFYRLSLHRGDMIIPIEQEIQIVESYLEIQKIKNADRINVTYEIAPEVMEYETVKFILQPFVENALEHAWYDDEISIIIRAYPEGEDICFEVEDNGLGMKEEIIELVLDPTDKGIGYGIRNVDQRIKLQYGKEYGVIINSSLGEGTVIRIRFPSRLPGKDTKGEHSLTT</sequence>
<dbReference type="PROSITE" id="PS50885">
    <property type="entry name" value="HAMP"/>
    <property type="match status" value="1"/>
</dbReference>
<evidence type="ECO:0000256" key="12">
    <source>
        <dbReference type="SAM" id="Phobius"/>
    </source>
</evidence>
<dbReference type="InterPro" id="IPR036890">
    <property type="entry name" value="HATPase_C_sf"/>
</dbReference>
<dbReference type="Gene3D" id="6.10.340.10">
    <property type="match status" value="1"/>
</dbReference>
<evidence type="ECO:0000256" key="11">
    <source>
        <dbReference type="ARBA" id="ARBA00023136"/>
    </source>
</evidence>
<dbReference type="GO" id="GO:0005886">
    <property type="term" value="C:plasma membrane"/>
    <property type="evidence" value="ECO:0007669"/>
    <property type="project" value="UniProtKB-SubCell"/>
</dbReference>
<proteinExistence type="predicted"/>
<evidence type="ECO:0000256" key="6">
    <source>
        <dbReference type="ARBA" id="ARBA00022679"/>
    </source>
</evidence>
<dbReference type="InterPro" id="IPR004358">
    <property type="entry name" value="Sig_transdc_His_kin-like_C"/>
</dbReference>
<evidence type="ECO:0000256" key="5">
    <source>
        <dbReference type="ARBA" id="ARBA00022553"/>
    </source>
</evidence>
<dbReference type="Pfam" id="PF00672">
    <property type="entry name" value="HAMP"/>
    <property type="match status" value="1"/>
</dbReference>
<feature type="domain" description="HAMP" evidence="14">
    <location>
        <begin position="326"/>
        <end position="378"/>
    </location>
</feature>
<keyword evidence="7" id="KW-0547">Nucleotide-binding</keyword>
<keyword evidence="6" id="KW-0808">Transferase</keyword>
<evidence type="ECO:0000256" key="10">
    <source>
        <dbReference type="ARBA" id="ARBA00023012"/>
    </source>
</evidence>